<dbReference type="InterPro" id="IPR033524">
    <property type="entry name" value="Glu/Leu/Phe/Val_DH_AS"/>
</dbReference>
<dbReference type="EMBL" id="JAAMPI010000070">
    <property type="protein sequence ID" value="KAF4636358.1"/>
    <property type="molecule type" value="Genomic_DNA"/>
</dbReference>
<gene>
    <name evidence="12" type="ORF">G7Y89_g1722</name>
</gene>
<accession>A0A8H4W6Q7</accession>
<proteinExistence type="inferred from homology"/>
<evidence type="ECO:0000256" key="2">
    <source>
        <dbReference type="ARBA" id="ARBA00011643"/>
    </source>
</evidence>
<dbReference type="Gene3D" id="3.40.50.10860">
    <property type="entry name" value="Leucine Dehydrogenase, chain A, domain 1"/>
    <property type="match status" value="1"/>
</dbReference>
<dbReference type="FunFam" id="1.10.285.10:FF:000003">
    <property type="entry name" value="Glutamate dehydrogenase"/>
    <property type="match status" value="1"/>
</dbReference>
<keyword evidence="5" id="KW-0521">NADP</keyword>
<keyword evidence="6 9" id="KW-0560">Oxidoreductase</keyword>
<evidence type="ECO:0000256" key="5">
    <source>
        <dbReference type="ARBA" id="ARBA00022857"/>
    </source>
</evidence>
<comment type="caution">
    <text evidence="12">The sequence shown here is derived from an EMBL/GenBank/DDBJ whole genome shotgun (WGS) entry which is preliminary data.</text>
</comment>
<evidence type="ECO:0000256" key="6">
    <source>
        <dbReference type="ARBA" id="ARBA00023002"/>
    </source>
</evidence>
<dbReference type="FunFam" id="3.40.50.10860:FF:000002">
    <property type="entry name" value="Glutamate dehydrogenase"/>
    <property type="match status" value="1"/>
</dbReference>
<organism evidence="12 13">
    <name type="scientific">Cudoniella acicularis</name>
    <dbReference type="NCBI Taxonomy" id="354080"/>
    <lineage>
        <taxon>Eukaryota</taxon>
        <taxon>Fungi</taxon>
        <taxon>Dikarya</taxon>
        <taxon>Ascomycota</taxon>
        <taxon>Pezizomycotina</taxon>
        <taxon>Leotiomycetes</taxon>
        <taxon>Helotiales</taxon>
        <taxon>Tricladiaceae</taxon>
        <taxon>Cudoniella</taxon>
    </lineage>
</organism>
<evidence type="ECO:0000256" key="1">
    <source>
        <dbReference type="ARBA" id="ARBA00006382"/>
    </source>
</evidence>
<feature type="domain" description="Glutamate/phenylalanine/leucine/valine/L-tryptophan dehydrogenase C-terminal" evidence="11">
    <location>
        <begin position="190"/>
        <end position="446"/>
    </location>
</feature>
<dbReference type="EC" id="1.4.1.4" evidence="3"/>
<dbReference type="InterPro" id="IPR036291">
    <property type="entry name" value="NAD(P)-bd_dom_sf"/>
</dbReference>
<dbReference type="PRINTS" id="PR00082">
    <property type="entry name" value="GLFDHDRGNASE"/>
</dbReference>
<evidence type="ECO:0000313" key="12">
    <source>
        <dbReference type="EMBL" id="KAF4636358.1"/>
    </source>
</evidence>
<evidence type="ECO:0000256" key="9">
    <source>
        <dbReference type="RuleBase" id="RU004417"/>
    </source>
</evidence>
<evidence type="ECO:0000313" key="13">
    <source>
        <dbReference type="Proteomes" id="UP000566819"/>
    </source>
</evidence>
<comment type="similarity">
    <text evidence="1 9">Belongs to the Glu/Leu/Phe/Val dehydrogenases family.</text>
</comment>
<dbReference type="OrthoDB" id="6718861at2759"/>
<dbReference type="GO" id="GO:0004354">
    <property type="term" value="F:glutamate dehydrogenase (NADP+) activity"/>
    <property type="evidence" value="ECO:0007669"/>
    <property type="project" value="UniProtKB-EC"/>
</dbReference>
<evidence type="ECO:0000256" key="3">
    <source>
        <dbReference type="ARBA" id="ARBA00012907"/>
    </source>
</evidence>
<name>A0A8H4W6Q7_9HELO</name>
<dbReference type="GO" id="GO:0006537">
    <property type="term" value="P:glutamate biosynthetic process"/>
    <property type="evidence" value="ECO:0007669"/>
    <property type="project" value="TreeGrafter"/>
</dbReference>
<evidence type="ECO:0000256" key="7">
    <source>
        <dbReference type="ARBA" id="ARBA00029617"/>
    </source>
</evidence>
<dbReference type="PANTHER" id="PTHR43571">
    <property type="entry name" value="NADP-SPECIFIC GLUTAMATE DEHYDROGENASE 1-RELATED"/>
    <property type="match status" value="1"/>
</dbReference>
<keyword evidence="13" id="KW-1185">Reference proteome</keyword>
<dbReference type="InterPro" id="IPR050724">
    <property type="entry name" value="Glu_Leu_Phe_Val_DH"/>
</dbReference>
<dbReference type="InterPro" id="IPR006096">
    <property type="entry name" value="Glu/Leu/Phe/Val/Trp_DH_C"/>
</dbReference>
<dbReference type="InterPro" id="IPR006095">
    <property type="entry name" value="Glu/Leu/Phe/Val/Trp_DH"/>
</dbReference>
<dbReference type="Gene3D" id="3.40.50.720">
    <property type="entry name" value="NAD(P)-binding Rossmann-like Domain"/>
    <property type="match status" value="1"/>
</dbReference>
<dbReference type="FunFam" id="3.40.50.720:FF:000030">
    <property type="entry name" value="Glutamate dehydrogenase"/>
    <property type="match status" value="1"/>
</dbReference>
<dbReference type="SMART" id="SM00839">
    <property type="entry name" value="ELFV_dehydrog"/>
    <property type="match status" value="1"/>
</dbReference>
<dbReference type="Pfam" id="PF00208">
    <property type="entry name" value="ELFV_dehydrog"/>
    <property type="match status" value="1"/>
</dbReference>
<dbReference type="Proteomes" id="UP000566819">
    <property type="component" value="Unassembled WGS sequence"/>
</dbReference>
<dbReference type="SUPFAM" id="SSF53223">
    <property type="entry name" value="Aminoacid dehydrogenase-like, N-terminal domain"/>
    <property type="match status" value="1"/>
</dbReference>
<comment type="subunit">
    <text evidence="2">Homohexamer.</text>
</comment>
<dbReference type="InterPro" id="IPR046346">
    <property type="entry name" value="Aminoacid_DH-like_N_sf"/>
</dbReference>
<dbReference type="Gene3D" id="1.10.285.10">
    <property type="entry name" value="Glutamate Dehydrogenase, chain A, domain 3"/>
    <property type="match status" value="2"/>
</dbReference>
<feature type="region of interest" description="Disordered" evidence="10">
    <location>
        <begin position="497"/>
        <end position="518"/>
    </location>
</feature>
<evidence type="ECO:0000256" key="8">
    <source>
        <dbReference type="ARBA" id="ARBA00048584"/>
    </source>
</evidence>
<sequence>MSNLPSEPEFEQAYNELVSTLENSTLFEQKPEYKTALKIVSIPERIIQFRVVWEDDKLQPQVNRGYRVQFNSALGPYKGGLRLHPTVNLSVLKFLGFEQIFKNALTGLNIGGGKGGADFDPKGKSDNEIRKFCVAFMRELSKHIGADTDVPAGDIGVSGREIGWLFGAYKAETKKWEGILTGKGGTWGGSLIRPEATGYGLIYYVEHMIAYAGEGSFKGKTVAISGSGNVAQYAALKAIELGATVVSLSDSKGALIAGEEGISPEDVEAIATLKVKRQSLTEFKGKHKYVDGARPWTHVKVDIALPCATQNEVSEEEAEALVASGARFVAEGSNMGCTQAAIDVFEAHRKSQKNKAIWYAPGKAANAGGVAVSGLEMAQNSARISWTREEVDNKLKGIMEAAFKNGLETPRRNVCANKFLHNSWNPIDSSLDCKHRNINVFLLLLRAQSTVHSPFSEAMTTIYNPPFFLSQQTSNNVIRPPTIHRLYANIAVTDSESANHDVGTDTNSRGAKTAISHR</sequence>
<reference evidence="12 13" key="1">
    <citation type="submission" date="2020-03" db="EMBL/GenBank/DDBJ databases">
        <title>Draft Genome Sequence of Cudoniella acicularis.</title>
        <authorList>
            <person name="Buettner E."/>
            <person name="Kellner H."/>
        </authorList>
    </citation>
    <scope>NUCLEOTIDE SEQUENCE [LARGE SCALE GENOMIC DNA]</scope>
    <source>
        <strain evidence="12 13">DSM 108380</strain>
    </source>
</reference>
<dbReference type="AlphaFoldDB" id="A0A8H4W6Q7"/>
<dbReference type="NCBIfam" id="NF006929">
    <property type="entry name" value="PRK09414.1"/>
    <property type="match status" value="1"/>
</dbReference>
<dbReference type="InterPro" id="IPR006097">
    <property type="entry name" value="Glu/Leu/Phe/Val/Trp_DH_dimer"/>
</dbReference>
<dbReference type="GO" id="GO:0005829">
    <property type="term" value="C:cytosol"/>
    <property type="evidence" value="ECO:0007669"/>
    <property type="project" value="TreeGrafter"/>
</dbReference>
<dbReference type="SUPFAM" id="SSF51735">
    <property type="entry name" value="NAD(P)-binding Rossmann-fold domains"/>
    <property type="match status" value="1"/>
</dbReference>
<dbReference type="PANTHER" id="PTHR43571:SF1">
    <property type="entry name" value="NADP-SPECIFIC GLUTAMATE DEHYDROGENASE 1-RELATED"/>
    <property type="match status" value="1"/>
</dbReference>
<evidence type="ECO:0000256" key="4">
    <source>
        <dbReference type="ARBA" id="ARBA00021155"/>
    </source>
</evidence>
<comment type="catalytic activity">
    <reaction evidence="8">
        <text>L-glutamate + NADP(+) + H2O = 2-oxoglutarate + NH4(+) + NADPH + H(+)</text>
        <dbReference type="Rhea" id="RHEA:11612"/>
        <dbReference type="ChEBI" id="CHEBI:15377"/>
        <dbReference type="ChEBI" id="CHEBI:15378"/>
        <dbReference type="ChEBI" id="CHEBI:16810"/>
        <dbReference type="ChEBI" id="CHEBI:28938"/>
        <dbReference type="ChEBI" id="CHEBI:29985"/>
        <dbReference type="ChEBI" id="CHEBI:57783"/>
        <dbReference type="ChEBI" id="CHEBI:58349"/>
        <dbReference type="EC" id="1.4.1.4"/>
    </reaction>
</comment>
<evidence type="ECO:0000256" key="10">
    <source>
        <dbReference type="SAM" id="MobiDB-lite"/>
    </source>
</evidence>
<protein>
    <recommendedName>
        <fullName evidence="4">NADP-specific glutamate dehydrogenase</fullName>
        <ecNumber evidence="3">1.4.1.4</ecNumber>
    </recommendedName>
    <alternativeName>
        <fullName evidence="7">NADP-dependent glutamate dehydrogenase</fullName>
    </alternativeName>
</protein>
<dbReference type="Pfam" id="PF02812">
    <property type="entry name" value="ELFV_dehydrog_N"/>
    <property type="match status" value="1"/>
</dbReference>
<dbReference type="PROSITE" id="PS00074">
    <property type="entry name" value="GLFV_DEHYDROGENASE"/>
    <property type="match status" value="1"/>
</dbReference>
<evidence type="ECO:0000259" key="11">
    <source>
        <dbReference type="SMART" id="SM00839"/>
    </source>
</evidence>